<comment type="subcellular location">
    <subcellularLocation>
        <location evidence="1">Membrane</location>
        <topology evidence="1">Multi-pass membrane protein</topology>
    </subcellularLocation>
</comment>
<dbReference type="PANTHER" id="PTHR10783">
    <property type="entry name" value="XENOTROPIC AND POLYTROPIC RETROVIRUS RECEPTOR 1-RELATED"/>
    <property type="match status" value="1"/>
</dbReference>
<dbReference type="EMBL" id="BRYB01002511">
    <property type="protein sequence ID" value="GMI20799.1"/>
    <property type="molecule type" value="Genomic_DNA"/>
</dbReference>
<proteinExistence type="predicted"/>
<comment type="caution">
    <text evidence="7">The sequence shown here is derived from an EMBL/GenBank/DDBJ whole genome shotgun (WGS) entry which is preliminary data.</text>
</comment>
<keyword evidence="4 5" id="KW-0472">Membrane</keyword>
<evidence type="ECO:0000256" key="2">
    <source>
        <dbReference type="ARBA" id="ARBA00022692"/>
    </source>
</evidence>
<name>A0ABQ6M712_9STRA</name>
<reference evidence="7 8" key="1">
    <citation type="journal article" date="2023" name="Commun. Biol.">
        <title>Genome analysis of Parmales, the sister group of diatoms, reveals the evolutionary specialization of diatoms from phago-mixotrophs to photoautotrophs.</title>
        <authorList>
            <person name="Ban H."/>
            <person name="Sato S."/>
            <person name="Yoshikawa S."/>
            <person name="Yamada K."/>
            <person name="Nakamura Y."/>
            <person name="Ichinomiya M."/>
            <person name="Sato N."/>
            <person name="Blanc-Mathieu R."/>
            <person name="Endo H."/>
            <person name="Kuwata A."/>
            <person name="Ogata H."/>
        </authorList>
    </citation>
    <scope>NUCLEOTIDE SEQUENCE [LARGE SCALE GENOMIC DNA]</scope>
</reference>
<feature type="transmembrane region" description="Helical" evidence="5">
    <location>
        <begin position="63"/>
        <end position="82"/>
    </location>
</feature>
<protein>
    <recommendedName>
        <fullName evidence="6">EXS domain-containing protein</fullName>
    </recommendedName>
</protein>
<dbReference type="Proteomes" id="UP001165060">
    <property type="component" value="Unassembled WGS sequence"/>
</dbReference>
<evidence type="ECO:0000256" key="4">
    <source>
        <dbReference type="ARBA" id="ARBA00023136"/>
    </source>
</evidence>
<evidence type="ECO:0000259" key="6">
    <source>
        <dbReference type="PROSITE" id="PS51380"/>
    </source>
</evidence>
<keyword evidence="3 5" id="KW-1133">Transmembrane helix</keyword>
<keyword evidence="2 5" id="KW-0812">Transmembrane</keyword>
<feature type="transmembrane region" description="Helical" evidence="5">
    <location>
        <begin position="203"/>
        <end position="223"/>
    </location>
</feature>
<evidence type="ECO:0000256" key="5">
    <source>
        <dbReference type="SAM" id="Phobius"/>
    </source>
</evidence>
<organism evidence="7 8">
    <name type="scientific">Tetraparma gracilis</name>
    <dbReference type="NCBI Taxonomy" id="2962635"/>
    <lineage>
        <taxon>Eukaryota</taxon>
        <taxon>Sar</taxon>
        <taxon>Stramenopiles</taxon>
        <taxon>Ochrophyta</taxon>
        <taxon>Bolidophyceae</taxon>
        <taxon>Parmales</taxon>
        <taxon>Triparmaceae</taxon>
        <taxon>Tetraparma</taxon>
    </lineage>
</organism>
<dbReference type="InterPro" id="IPR004342">
    <property type="entry name" value="EXS_C"/>
</dbReference>
<evidence type="ECO:0000256" key="1">
    <source>
        <dbReference type="ARBA" id="ARBA00004141"/>
    </source>
</evidence>
<keyword evidence="8" id="KW-1185">Reference proteome</keyword>
<accession>A0ABQ6M712</accession>
<dbReference type="Pfam" id="PF03124">
    <property type="entry name" value="EXS"/>
    <property type="match status" value="1"/>
</dbReference>
<feature type="domain" description="EXS" evidence="6">
    <location>
        <begin position="1"/>
        <end position="192"/>
    </location>
</feature>
<feature type="transmembrane region" description="Helical" evidence="5">
    <location>
        <begin position="29"/>
        <end position="48"/>
    </location>
</feature>
<sequence>MVPLLTVVPLVWRLMQCMRRYNSTRERTHLMNAGKYFSAFTVVVFGVIHPDYAHGEDSVAHNVYRGVWIGLFIFATLYQYTWDVLMDWGLSWTDCRKLTFPKWLYGIFIPLDLVMRFLWTLTLIPIDNDDGPFDTVIVQALSPFLAIVEVTRRLGWALLRIEHEYVSNKDSFERVDFVPVHGEEGGEQEEQEREEEGKNLTSLVWELGLVGGGIIVVSTLAYISPS</sequence>
<gene>
    <name evidence="7" type="ORF">TeGR_g11742</name>
</gene>
<evidence type="ECO:0000256" key="3">
    <source>
        <dbReference type="ARBA" id="ARBA00022989"/>
    </source>
</evidence>
<evidence type="ECO:0000313" key="8">
    <source>
        <dbReference type="Proteomes" id="UP001165060"/>
    </source>
</evidence>
<feature type="transmembrane region" description="Helical" evidence="5">
    <location>
        <begin position="103"/>
        <end position="124"/>
    </location>
</feature>
<evidence type="ECO:0000313" key="7">
    <source>
        <dbReference type="EMBL" id="GMI20799.1"/>
    </source>
</evidence>
<dbReference type="PROSITE" id="PS51380">
    <property type="entry name" value="EXS"/>
    <property type="match status" value="1"/>
</dbReference>